<feature type="region of interest" description="Disordered" evidence="1">
    <location>
        <begin position="1"/>
        <end position="86"/>
    </location>
</feature>
<sequence length="203" mass="22800">PNEDDNDVSNEGNNNPNEDDNGDDNDVSKEDKKEATGLMSALEMGTNRRSMSVLEETISRPVSLDSRANNRNEFLSSKPKSALESRTDKEFFQDRIQTQLGINSQEKVLSRSNSRPLSDVNSQGNDYFVPSISNSRLNSRSPSGVNSQDDDYFAPSKRRTNSPDYYDPSNRAFYSKPMRPSPLGSRANIMNILNNTFDDTPHH</sequence>
<protein>
    <submittedName>
        <fullName evidence="2">11564_t:CDS:1</fullName>
    </submittedName>
</protein>
<dbReference type="EMBL" id="CAJVPP010019636">
    <property type="protein sequence ID" value="CAG8738483.1"/>
    <property type="molecule type" value="Genomic_DNA"/>
</dbReference>
<evidence type="ECO:0000256" key="1">
    <source>
        <dbReference type="SAM" id="MobiDB-lite"/>
    </source>
</evidence>
<gene>
    <name evidence="2" type="ORF">FMOSSE_LOCUS16015</name>
</gene>
<feature type="non-terminal residue" evidence="2">
    <location>
        <position position="203"/>
    </location>
</feature>
<proteinExistence type="predicted"/>
<name>A0A9N9NJK9_FUNMO</name>
<dbReference type="Proteomes" id="UP000789375">
    <property type="component" value="Unassembled WGS sequence"/>
</dbReference>
<dbReference type="AlphaFoldDB" id="A0A9N9NJK9"/>
<evidence type="ECO:0000313" key="2">
    <source>
        <dbReference type="EMBL" id="CAG8738483.1"/>
    </source>
</evidence>
<feature type="compositionally biased region" description="Polar residues" evidence="1">
    <location>
        <begin position="106"/>
        <end position="147"/>
    </location>
</feature>
<feature type="compositionally biased region" description="Basic and acidic residues" evidence="1">
    <location>
        <begin position="26"/>
        <end position="35"/>
    </location>
</feature>
<feature type="compositionally biased region" description="Polar residues" evidence="1">
    <location>
        <begin position="66"/>
        <end position="79"/>
    </location>
</feature>
<reference evidence="2" key="1">
    <citation type="submission" date="2021-06" db="EMBL/GenBank/DDBJ databases">
        <authorList>
            <person name="Kallberg Y."/>
            <person name="Tangrot J."/>
            <person name="Rosling A."/>
        </authorList>
    </citation>
    <scope>NUCLEOTIDE SEQUENCE</scope>
    <source>
        <strain evidence="2">87-6 pot B 2015</strain>
    </source>
</reference>
<accession>A0A9N9NJK9</accession>
<keyword evidence="3" id="KW-1185">Reference proteome</keyword>
<comment type="caution">
    <text evidence="2">The sequence shown here is derived from an EMBL/GenBank/DDBJ whole genome shotgun (WGS) entry which is preliminary data.</text>
</comment>
<evidence type="ECO:0000313" key="3">
    <source>
        <dbReference type="Proteomes" id="UP000789375"/>
    </source>
</evidence>
<organism evidence="2 3">
    <name type="scientific">Funneliformis mosseae</name>
    <name type="common">Endomycorrhizal fungus</name>
    <name type="synonym">Glomus mosseae</name>
    <dbReference type="NCBI Taxonomy" id="27381"/>
    <lineage>
        <taxon>Eukaryota</taxon>
        <taxon>Fungi</taxon>
        <taxon>Fungi incertae sedis</taxon>
        <taxon>Mucoromycota</taxon>
        <taxon>Glomeromycotina</taxon>
        <taxon>Glomeromycetes</taxon>
        <taxon>Glomerales</taxon>
        <taxon>Glomeraceae</taxon>
        <taxon>Funneliformis</taxon>
    </lineage>
</organism>
<feature type="region of interest" description="Disordered" evidence="1">
    <location>
        <begin position="106"/>
        <end position="171"/>
    </location>
</feature>